<dbReference type="Gene3D" id="3.40.50.300">
    <property type="entry name" value="P-loop containing nucleotide triphosphate hydrolases"/>
    <property type="match status" value="2"/>
</dbReference>
<feature type="region of interest" description="Disordered" evidence="1">
    <location>
        <begin position="202"/>
        <end position="240"/>
    </location>
</feature>
<dbReference type="InterPro" id="IPR027417">
    <property type="entry name" value="P-loop_NTPase"/>
</dbReference>
<name>A0A1I7X6B5_HETBA</name>
<protein>
    <submittedName>
        <fullName evidence="3">TPM_phosphatase domain-containing protein</fullName>
    </submittedName>
</protein>
<keyword evidence="2" id="KW-1185">Reference proteome</keyword>
<dbReference type="PANTHER" id="PTHR47958">
    <property type="entry name" value="ATP-DEPENDENT RNA HELICASE DBP3"/>
    <property type="match status" value="1"/>
</dbReference>
<organism evidence="2 3">
    <name type="scientific">Heterorhabditis bacteriophora</name>
    <name type="common">Entomopathogenic nematode worm</name>
    <dbReference type="NCBI Taxonomy" id="37862"/>
    <lineage>
        <taxon>Eukaryota</taxon>
        <taxon>Metazoa</taxon>
        <taxon>Ecdysozoa</taxon>
        <taxon>Nematoda</taxon>
        <taxon>Chromadorea</taxon>
        <taxon>Rhabditida</taxon>
        <taxon>Rhabditina</taxon>
        <taxon>Rhabditomorpha</taxon>
        <taxon>Strongyloidea</taxon>
        <taxon>Heterorhabditidae</taxon>
        <taxon>Heterorhabditis</taxon>
    </lineage>
</organism>
<feature type="compositionally biased region" description="Gly residues" evidence="1">
    <location>
        <begin position="202"/>
        <end position="222"/>
    </location>
</feature>
<dbReference type="AlphaFoldDB" id="A0A1I7X6B5"/>
<sequence>MSNSGRKKQYPSALVLSPTRELSLQPQIRQIVDLSAMPSKGNRVTAMFSATFPKEIQMLAQDFLMPNYVFLAVGRVGSTSENIMQKVVWVQEHEKRSYLMDLLDAGGANSLTLVFTSGYEVVAIHGDLKQFEREKHLDTFRLIAIYIYIFGGFHFEIACLNFEELPDWLEGVAGDVNYFFNAWHFLNCILIGRDHRLQYNGSGSGQSSGGFSGQSRGQGGFGNAPQRQNRAPPQQDWWGS</sequence>
<evidence type="ECO:0000313" key="2">
    <source>
        <dbReference type="Proteomes" id="UP000095283"/>
    </source>
</evidence>
<reference evidence="3" key="1">
    <citation type="submission" date="2016-11" db="UniProtKB">
        <authorList>
            <consortium name="WormBaseParasite"/>
        </authorList>
    </citation>
    <scope>IDENTIFICATION</scope>
</reference>
<evidence type="ECO:0000256" key="1">
    <source>
        <dbReference type="SAM" id="MobiDB-lite"/>
    </source>
</evidence>
<feature type="compositionally biased region" description="Low complexity" evidence="1">
    <location>
        <begin position="223"/>
        <end position="240"/>
    </location>
</feature>
<evidence type="ECO:0000313" key="3">
    <source>
        <dbReference type="WBParaSite" id="Hba_12941"/>
    </source>
</evidence>
<proteinExistence type="predicted"/>
<dbReference type="WBParaSite" id="Hba_12941">
    <property type="protein sequence ID" value="Hba_12941"/>
    <property type="gene ID" value="Hba_12941"/>
</dbReference>
<dbReference type="Proteomes" id="UP000095283">
    <property type="component" value="Unplaced"/>
</dbReference>
<dbReference type="SUPFAM" id="SSF52540">
    <property type="entry name" value="P-loop containing nucleoside triphosphate hydrolases"/>
    <property type="match status" value="1"/>
</dbReference>
<accession>A0A1I7X6B5</accession>